<gene>
    <name evidence="2" type="ORF">EXN66_Car011965</name>
</gene>
<dbReference type="AlphaFoldDB" id="A0A6G1Q206"/>
<reference evidence="2 3" key="1">
    <citation type="submission" date="2019-02" db="EMBL/GenBank/DDBJ databases">
        <title>Opniocepnalus argus genome.</title>
        <authorList>
            <person name="Zhou C."/>
            <person name="Xiao S."/>
        </authorList>
    </citation>
    <scope>NUCLEOTIDE SEQUENCE [LARGE SCALE GENOMIC DNA]</scope>
    <source>
        <strain evidence="2">OARG1902GOOAL</strain>
        <tissue evidence="2">Muscle</tissue>
    </source>
</reference>
<feature type="compositionally biased region" description="Low complexity" evidence="1">
    <location>
        <begin position="103"/>
        <end position="120"/>
    </location>
</feature>
<reference evidence="3" key="2">
    <citation type="submission" date="2019-02" db="EMBL/GenBank/DDBJ databases">
        <title>Opniocepnalus argus Var Kimnra genome.</title>
        <authorList>
            <person name="Zhou C."/>
            <person name="Xiao S."/>
        </authorList>
    </citation>
    <scope>NUCLEOTIDE SEQUENCE [LARGE SCALE GENOMIC DNA]</scope>
</reference>
<evidence type="ECO:0000313" key="2">
    <source>
        <dbReference type="EMBL" id="KAF3696288.1"/>
    </source>
</evidence>
<feature type="compositionally biased region" description="Low complexity" evidence="1">
    <location>
        <begin position="429"/>
        <end position="447"/>
    </location>
</feature>
<feature type="region of interest" description="Disordered" evidence="1">
    <location>
        <begin position="429"/>
        <end position="512"/>
    </location>
</feature>
<feature type="region of interest" description="Disordered" evidence="1">
    <location>
        <begin position="71"/>
        <end position="120"/>
    </location>
</feature>
<accession>A0A6G1Q206</accession>
<protein>
    <submittedName>
        <fullName evidence="2">Uncharacterized protein</fullName>
    </submittedName>
</protein>
<feature type="region of interest" description="Disordered" evidence="1">
    <location>
        <begin position="251"/>
        <end position="278"/>
    </location>
</feature>
<proteinExistence type="predicted"/>
<evidence type="ECO:0000313" key="3">
    <source>
        <dbReference type="Proteomes" id="UP000503349"/>
    </source>
</evidence>
<dbReference type="EMBL" id="CM015722">
    <property type="protein sequence ID" value="KAF3696288.1"/>
    <property type="molecule type" value="Genomic_DNA"/>
</dbReference>
<evidence type="ECO:0000256" key="1">
    <source>
        <dbReference type="SAM" id="MobiDB-lite"/>
    </source>
</evidence>
<dbReference type="Proteomes" id="UP000503349">
    <property type="component" value="Chromosome 11"/>
</dbReference>
<keyword evidence="3" id="KW-1185">Reference proteome</keyword>
<organism evidence="2 3">
    <name type="scientific">Channa argus</name>
    <name type="common">Northern snakehead</name>
    <name type="synonym">Ophicephalus argus</name>
    <dbReference type="NCBI Taxonomy" id="215402"/>
    <lineage>
        <taxon>Eukaryota</taxon>
        <taxon>Metazoa</taxon>
        <taxon>Chordata</taxon>
        <taxon>Craniata</taxon>
        <taxon>Vertebrata</taxon>
        <taxon>Euteleostomi</taxon>
        <taxon>Actinopterygii</taxon>
        <taxon>Neopterygii</taxon>
        <taxon>Teleostei</taxon>
        <taxon>Neoteleostei</taxon>
        <taxon>Acanthomorphata</taxon>
        <taxon>Anabantaria</taxon>
        <taxon>Anabantiformes</taxon>
        <taxon>Channoidei</taxon>
        <taxon>Channidae</taxon>
        <taxon>Channa</taxon>
    </lineage>
</organism>
<sequence length="512" mass="54072">MDASEAFERSLGCGPEAIDQPGLLNSFDGTRLAICPPGVGPRRRRNPKPQPKPQAPLLNCFEGTRLAFCPPGVGPRRKENSRLQTKPQPFPPLRCRSPVRSLPSAHSSPPAQPVPASSSAPEVAQILRQWSYEQLMARGKQTPIILRLITNLAQTFQQSTDPDLRRETAAQLERIIYSRSWLIELPGVPEGLGVLANFRTGGKLGHTSSGLSDTASSAADPGLIDAGSSAAASEQVNAVLLVSGRVDAATSAADSGPADITASAADPGPADAATSAPAPLRVDAATSAAAPLRVDAATSAPAPLRVNAATSPLVPLRVDSATSPLVPSQRRGRRPFLLSLFVPSLCSQVQLPTLILLWHLPFDRSPLCRIPTLGLSLFLFLLLALGRPWSSPLLILPLVLLRLLLLGQPISLWVQYLVLRWSQPFSPPFGGLSSSSPRTPASTPTPRGLLHSSPASTPTPGGFFSSSPKRSASTPTPRGLLHSSPASMQAPEGTPRRPHGQPAWLPAQLPTN</sequence>
<name>A0A6G1Q206_CHAAH</name>
<feature type="region of interest" description="Disordered" evidence="1">
    <location>
        <begin position="1"/>
        <end position="56"/>
    </location>
</feature>
<feature type="compositionally biased region" description="Low complexity" evidence="1">
    <location>
        <begin position="261"/>
        <end position="278"/>
    </location>
</feature>
<feature type="compositionally biased region" description="Polar residues" evidence="1">
    <location>
        <begin position="453"/>
        <end position="476"/>
    </location>
</feature>